<evidence type="ECO:0000313" key="3">
    <source>
        <dbReference type="Proteomes" id="UP001049518"/>
    </source>
</evidence>
<reference evidence="2" key="1">
    <citation type="submission" date="2020-07" db="EMBL/GenBank/DDBJ databases">
        <authorList>
            <person name="Tarantini F.S."/>
            <person name="Hong K.W."/>
            <person name="Chan K.G."/>
        </authorList>
    </citation>
    <scope>NUCLEOTIDE SEQUENCE</scope>
    <source>
        <strain evidence="2">32-07</strain>
    </source>
</reference>
<feature type="signal peptide" evidence="1">
    <location>
        <begin position="1"/>
        <end position="18"/>
    </location>
</feature>
<organism evidence="2 3">
    <name type="scientific">Actinomadura graeca</name>
    <dbReference type="NCBI Taxonomy" id="2750812"/>
    <lineage>
        <taxon>Bacteria</taxon>
        <taxon>Bacillati</taxon>
        <taxon>Actinomycetota</taxon>
        <taxon>Actinomycetes</taxon>
        <taxon>Streptosporangiales</taxon>
        <taxon>Thermomonosporaceae</taxon>
        <taxon>Actinomadura</taxon>
    </lineage>
</organism>
<dbReference type="Proteomes" id="UP001049518">
    <property type="component" value="Chromosome"/>
</dbReference>
<protein>
    <recommendedName>
        <fullName evidence="4">Lipoprotein with Yx(FWY)xxD motif</fullName>
    </recommendedName>
</protein>
<keyword evidence="3" id="KW-1185">Reference proteome</keyword>
<dbReference type="PANTHER" id="PTHR39335">
    <property type="entry name" value="BLL4220 PROTEIN"/>
    <property type="match status" value="1"/>
</dbReference>
<dbReference type="Pfam" id="PF03640">
    <property type="entry name" value="Lipoprotein_15"/>
    <property type="match status" value="2"/>
</dbReference>
<evidence type="ECO:0000256" key="1">
    <source>
        <dbReference type="SAM" id="SignalP"/>
    </source>
</evidence>
<sequence length="152" mass="15860">MRARFALLGAAVAVIGLAGCGGSSEGRTGKASGEHAGIKVSQSDLGPIITDQAGRTLYAFTRDKAGSSACENECIATWPAFASKTKVTPGQGVNRSLVKHSQRSEGTFQATYGDWPLYYYAGDGKPGDLDGQGVDGEWFVVGADGKIVRREA</sequence>
<evidence type="ECO:0008006" key="4">
    <source>
        <dbReference type="Google" id="ProtNLM"/>
    </source>
</evidence>
<dbReference type="RefSeq" id="WP_231331882.1">
    <property type="nucleotide sequence ID" value="NZ_CP059572.1"/>
</dbReference>
<evidence type="ECO:0000313" key="2">
    <source>
        <dbReference type="EMBL" id="QXJ25727.1"/>
    </source>
</evidence>
<dbReference type="PANTHER" id="PTHR39335:SF1">
    <property type="entry name" value="BLL4220 PROTEIN"/>
    <property type="match status" value="1"/>
</dbReference>
<gene>
    <name evidence="2" type="ORF">AGRA3207_007256</name>
</gene>
<accession>A0ABX8R3U9</accession>
<name>A0ABX8R3U9_9ACTN</name>
<dbReference type="EMBL" id="CP059572">
    <property type="protein sequence ID" value="QXJ25727.1"/>
    <property type="molecule type" value="Genomic_DNA"/>
</dbReference>
<feature type="chain" id="PRO_5045187530" description="Lipoprotein with Yx(FWY)xxD motif" evidence="1">
    <location>
        <begin position="19"/>
        <end position="152"/>
    </location>
</feature>
<proteinExistence type="predicted"/>
<dbReference type="InterPro" id="IPR005297">
    <property type="entry name" value="Lipoprotein_repeat"/>
</dbReference>
<keyword evidence="1" id="KW-0732">Signal</keyword>